<evidence type="ECO:0008006" key="3">
    <source>
        <dbReference type="Google" id="ProtNLM"/>
    </source>
</evidence>
<dbReference type="EMBL" id="BTSX01000004">
    <property type="protein sequence ID" value="GMS92445.1"/>
    <property type="molecule type" value="Genomic_DNA"/>
</dbReference>
<accession>A0AAV5TG31</accession>
<protein>
    <recommendedName>
        <fullName evidence="3">C6 domain-containing protein</fullName>
    </recommendedName>
</protein>
<comment type="caution">
    <text evidence="1">The sequence shown here is derived from an EMBL/GenBank/DDBJ whole genome shotgun (WGS) entry which is preliminary data.</text>
</comment>
<evidence type="ECO:0000313" key="1">
    <source>
        <dbReference type="EMBL" id="GMS92445.1"/>
    </source>
</evidence>
<gene>
    <name evidence="1" type="ORF">PENTCL1PPCAC_14620</name>
</gene>
<proteinExistence type="predicted"/>
<dbReference type="Proteomes" id="UP001432027">
    <property type="component" value="Unassembled WGS sequence"/>
</dbReference>
<organism evidence="1 2">
    <name type="scientific">Pristionchus entomophagus</name>
    <dbReference type="NCBI Taxonomy" id="358040"/>
    <lineage>
        <taxon>Eukaryota</taxon>
        <taxon>Metazoa</taxon>
        <taxon>Ecdysozoa</taxon>
        <taxon>Nematoda</taxon>
        <taxon>Chromadorea</taxon>
        <taxon>Rhabditida</taxon>
        <taxon>Rhabditina</taxon>
        <taxon>Diplogasteromorpha</taxon>
        <taxon>Diplogasteroidea</taxon>
        <taxon>Neodiplogasteridae</taxon>
        <taxon>Pristionchus</taxon>
    </lineage>
</organism>
<name>A0AAV5TG31_9BILA</name>
<reference evidence="1" key="1">
    <citation type="submission" date="2023-10" db="EMBL/GenBank/DDBJ databases">
        <title>Genome assembly of Pristionchus species.</title>
        <authorList>
            <person name="Yoshida K."/>
            <person name="Sommer R.J."/>
        </authorList>
    </citation>
    <scope>NUCLEOTIDE SEQUENCE</scope>
    <source>
        <strain evidence="1">RS0144</strain>
    </source>
</reference>
<dbReference type="AlphaFoldDB" id="A0AAV5TG31"/>
<sequence length="107" mass="10996">MPPAEVPCTGIRAGIPSDMTGGGIGSQVEIASLVSSGSSFSCSSGKNVAIVFTGTAPKLPHIYMTTYAPMVVCVGGKWMFKDANGQTTPVPDTTIAQQPVFATCKKL</sequence>
<keyword evidence="2" id="KW-1185">Reference proteome</keyword>
<evidence type="ECO:0000313" key="2">
    <source>
        <dbReference type="Proteomes" id="UP001432027"/>
    </source>
</evidence>